<feature type="region of interest" description="Disordered" evidence="1">
    <location>
        <begin position="75"/>
        <end position="110"/>
    </location>
</feature>
<name>A0A5B7CUL5_PORTR</name>
<evidence type="ECO:0000313" key="2">
    <source>
        <dbReference type="EMBL" id="MPC12828.1"/>
    </source>
</evidence>
<sequence>MALDHHDCLPSCVGSGCTANYTTPGMMCFGICLVLYIPKYRTFTLQLMNAIWETMTKPTPQHHHHTYCTLMGESPERALSRHPPPTTITTHPSAPPTQQQQLSSTRSLKHSLTTHGPLTTLFRRTHQIERIGDGEEVLGSALISALIPPRLINIDSTHLVSAKSCRMKENNNLGQMKRSKYSAQGALAQETSKEQK</sequence>
<protein>
    <submittedName>
        <fullName evidence="2">Uncharacterized protein</fullName>
    </submittedName>
</protein>
<dbReference type="AlphaFoldDB" id="A0A5B7CUL5"/>
<comment type="caution">
    <text evidence="2">The sequence shown here is derived from an EMBL/GenBank/DDBJ whole genome shotgun (WGS) entry which is preliminary data.</text>
</comment>
<organism evidence="2 3">
    <name type="scientific">Portunus trituberculatus</name>
    <name type="common">Swimming crab</name>
    <name type="synonym">Neptunus trituberculatus</name>
    <dbReference type="NCBI Taxonomy" id="210409"/>
    <lineage>
        <taxon>Eukaryota</taxon>
        <taxon>Metazoa</taxon>
        <taxon>Ecdysozoa</taxon>
        <taxon>Arthropoda</taxon>
        <taxon>Crustacea</taxon>
        <taxon>Multicrustacea</taxon>
        <taxon>Malacostraca</taxon>
        <taxon>Eumalacostraca</taxon>
        <taxon>Eucarida</taxon>
        <taxon>Decapoda</taxon>
        <taxon>Pleocyemata</taxon>
        <taxon>Brachyura</taxon>
        <taxon>Eubrachyura</taxon>
        <taxon>Portunoidea</taxon>
        <taxon>Portunidae</taxon>
        <taxon>Portuninae</taxon>
        <taxon>Portunus</taxon>
    </lineage>
</organism>
<gene>
    <name evidence="2" type="ORF">E2C01_005540</name>
</gene>
<dbReference type="Proteomes" id="UP000324222">
    <property type="component" value="Unassembled WGS sequence"/>
</dbReference>
<feature type="compositionally biased region" description="Low complexity" evidence="1">
    <location>
        <begin position="87"/>
        <end position="106"/>
    </location>
</feature>
<proteinExistence type="predicted"/>
<accession>A0A5B7CUL5</accession>
<dbReference type="EMBL" id="VSRR010000239">
    <property type="protein sequence ID" value="MPC12828.1"/>
    <property type="molecule type" value="Genomic_DNA"/>
</dbReference>
<evidence type="ECO:0000256" key="1">
    <source>
        <dbReference type="SAM" id="MobiDB-lite"/>
    </source>
</evidence>
<keyword evidence="3" id="KW-1185">Reference proteome</keyword>
<feature type="region of interest" description="Disordered" evidence="1">
    <location>
        <begin position="175"/>
        <end position="196"/>
    </location>
</feature>
<reference evidence="2 3" key="1">
    <citation type="submission" date="2019-05" db="EMBL/GenBank/DDBJ databases">
        <title>Another draft genome of Portunus trituberculatus and its Hox gene families provides insights of decapod evolution.</title>
        <authorList>
            <person name="Jeong J.-H."/>
            <person name="Song I."/>
            <person name="Kim S."/>
            <person name="Choi T."/>
            <person name="Kim D."/>
            <person name="Ryu S."/>
            <person name="Kim W."/>
        </authorList>
    </citation>
    <scope>NUCLEOTIDE SEQUENCE [LARGE SCALE GENOMIC DNA]</scope>
    <source>
        <tissue evidence="2">Muscle</tissue>
    </source>
</reference>
<evidence type="ECO:0000313" key="3">
    <source>
        <dbReference type="Proteomes" id="UP000324222"/>
    </source>
</evidence>